<reference evidence="2 3" key="1">
    <citation type="submission" date="2012-11" db="EMBL/GenBank/DDBJ databases">
        <title>Whole genome sequence of Acidocella aminolytica 101 = DSM 11237.</title>
        <authorList>
            <person name="Azuma Y."/>
            <person name="Higashiura N."/>
            <person name="Hirakawa H."/>
            <person name="Matsushita K."/>
        </authorList>
    </citation>
    <scope>NUCLEOTIDE SEQUENCE [LARGE SCALE GENOMIC DNA]</scope>
    <source>
        <strain evidence="3">101 / DSM 11237</strain>
    </source>
</reference>
<dbReference type="Gene3D" id="3.40.50.1820">
    <property type="entry name" value="alpha/beta hydrolase"/>
    <property type="match status" value="1"/>
</dbReference>
<comment type="caution">
    <text evidence="2">The sequence shown here is derived from an EMBL/GenBank/DDBJ whole genome shotgun (WGS) entry which is preliminary data.</text>
</comment>
<evidence type="ECO:0000313" key="2">
    <source>
        <dbReference type="EMBL" id="GAN81757.1"/>
    </source>
</evidence>
<dbReference type="InterPro" id="IPR051044">
    <property type="entry name" value="MAG_DAG_Lipase"/>
</dbReference>
<organism evidence="2 3">
    <name type="scientific">Acidocella aminolytica 101 = DSM 11237</name>
    <dbReference type="NCBI Taxonomy" id="1120923"/>
    <lineage>
        <taxon>Bacteria</taxon>
        <taxon>Pseudomonadati</taxon>
        <taxon>Pseudomonadota</taxon>
        <taxon>Alphaproteobacteria</taxon>
        <taxon>Acetobacterales</taxon>
        <taxon>Acidocellaceae</taxon>
        <taxon>Acidocella</taxon>
    </lineage>
</organism>
<evidence type="ECO:0000313" key="3">
    <source>
        <dbReference type="Proteomes" id="UP000032668"/>
    </source>
</evidence>
<dbReference type="SUPFAM" id="SSF53474">
    <property type="entry name" value="alpha/beta-Hydrolases"/>
    <property type="match status" value="1"/>
</dbReference>
<evidence type="ECO:0000259" key="1">
    <source>
        <dbReference type="Pfam" id="PF12146"/>
    </source>
</evidence>
<dbReference type="AlphaFoldDB" id="A0A0D6PJA9"/>
<protein>
    <submittedName>
        <fullName evidence="2">Lysophospholipase</fullName>
    </submittedName>
</protein>
<name>A0A0D6PJA9_9PROT</name>
<accession>A0A0D6PJA9</accession>
<dbReference type="EMBL" id="BANC01000115">
    <property type="protein sequence ID" value="GAN81757.1"/>
    <property type="molecule type" value="Genomic_DNA"/>
</dbReference>
<dbReference type="Proteomes" id="UP000032668">
    <property type="component" value="Unassembled WGS sequence"/>
</dbReference>
<dbReference type="InterPro" id="IPR022742">
    <property type="entry name" value="Hydrolase_4"/>
</dbReference>
<dbReference type="InterPro" id="IPR000073">
    <property type="entry name" value="AB_hydrolase_1"/>
</dbReference>
<sequence length="351" mass="37800">MIDRIRLYAHGALLRFKALTAPLLALFRAAPKLGLALVVSGCASSPFGVPKARPGHPIITSGYFELKDGARQPYRLYPARGKVKEVVLALHGYTDSRDGWAILASYLNPHGVEIYAPDLSSFGATKNRGYWPGTKVLVDESRDEAEQLRARYPHTPLYIMGESMGGAIGILLGASANPPPVEGYVLSAPAVWGGPVMDPLYKVTLRVADFFAPGKRLTGQSLHVKASDNVAALIAFGEDPLTIHAPRIDNIAGLVKLMGQAQEACGHFRQKALFLYGGHDELIPKEAMRACWRAIPVKAPVALAYYPPDYHLITRDLERAVPNADILAFLEGLGLPSSAPSQATIFLATGG</sequence>
<dbReference type="Pfam" id="PF12146">
    <property type="entry name" value="Hydrolase_4"/>
    <property type="match status" value="1"/>
</dbReference>
<gene>
    <name evidence="2" type="ORF">Aam_117_010</name>
</gene>
<feature type="domain" description="Serine aminopeptidase S33" evidence="1">
    <location>
        <begin position="82"/>
        <end position="317"/>
    </location>
</feature>
<dbReference type="PANTHER" id="PTHR11614">
    <property type="entry name" value="PHOSPHOLIPASE-RELATED"/>
    <property type="match status" value="1"/>
</dbReference>
<dbReference type="InterPro" id="IPR029058">
    <property type="entry name" value="AB_hydrolase_fold"/>
</dbReference>
<keyword evidence="3" id="KW-1185">Reference proteome</keyword>
<proteinExistence type="predicted"/>
<dbReference type="STRING" id="1120923.SAMN02746095_03379"/>
<dbReference type="PRINTS" id="PR00111">
    <property type="entry name" value="ABHYDROLASE"/>
</dbReference>